<sequence length="389" mass="43458">MQEQKTSSVKGEEEDPEKERSISTRSTRGRRATNQDEVKKDDLSSRRSTPTRQSLRQKEKLPKTEDEAPPKESTSTEKSADVIKDTSEEDPASEDQPPVQAKPRRGRPKKNTKKGKKQVAAPKKAESPVKEVEEDEDEFQIIDSVEGEAADAPASMDQTESTGASSSKDEETKSETTTGLLLNEEEEPLYQILDSVEDDAPQEEPTPMELSNVKVEEDAKEKSPIETEDDTASEDQKKVQLPSADGGDGSSTEDTTLKTEEEPLRSSQSADLIGPESKRARSESPTVSNKFLLPPYNPKSPIGQEHVVPKSGFFCNICSIFYLTEKAAKEVHCSSQRHYENLQVGQNAKYSTTKDEYLMFMHFFPHQNHYKKLQWKSSRTQSSHGSLSD</sequence>
<feature type="domain" description="Matrin-type" evidence="7">
    <location>
        <begin position="313"/>
        <end position="344"/>
    </location>
</feature>
<keyword evidence="3" id="KW-0863">Zinc-finger</keyword>
<dbReference type="PANTHER" id="PTHR15491">
    <property type="match status" value="1"/>
</dbReference>
<feature type="compositionally biased region" description="Acidic residues" evidence="6">
    <location>
        <begin position="132"/>
        <end position="149"/>
    </location>
</feature>
<protein>
    <recommendedName>
        <fullName evidence="7">Matrin-type domain-containing protein</fullName>
    </recommendedName>
</protein>
<reference evidence="8" key="2">
    <citation type="submission" date="2025-09" db="UniProtKB">
        <authorList>
            <consortium name="Ensembl"/>
        </authorList>
    </citation>
    <scope>IDENTIFICATION</scope>
</reference>
<organism evidence="8 9">
    <name type="scientific">Oryzias melastigma</name>
    <name type="common">Marine medaka</name>
    <dbReference type="NCBI Taxonomy" id="30732"/>
    <lineage>
        <taxon>Eukaryota</taxon>
        <taxon>Metazoa</taxon>
        <taxon>Chordata</taxon>
        <taxon>Craniata</taxon>
        <taxon>Vertebrata</taxon>
        <taxon>Euteleostomi</taxon>
        <taxon>Actinopterygii</taxon>
        <taxon>Neopterygii</taxon>
        <taxon>Teleostei</taxon>
        <taxon>Neoteleostei</taxon>
        <taxon>Acanthomorphata</taxon>
        <taxon>Ovalentaria</taxon>
        <taxon>Atherinomorphae</taxon>
        <taxon>Beloniformes</taxon>
        <taxon>Adrianichthyidae</taxon>
        <taxon>Oryziinae</taxon>
        <taxon>Oryzias</taxon>
    </lineage>
</organism>
<evidence type="ECO:0000256" key="5">
    <source>
        <dbReference type="ARBA" id="ARBA00023242"/>
    </source>
</evidence>
<dbReference type="InterPro" id="IPR026811">
    <property type="entry name" value="CIZ1"/>
</dbReference>
<dbReference type="AlphaFoldDB" id="A0A3B3CX94"/>
<evidence type="ECO:0000313" key="8">
    <source>
        <dbReference type="Ensembl" id="ENSOMEP00000022457.1"/>
    </source>
</evidence>
<keyword evidence="2" id="KW-0479">Metal-binding</keyword>
<evidence type="ECO:0000256" key="2">
    <source>
        <dbReference type="ARBA" id="ARBA00022723"/>
    </source>
</evidence>
<evidence type="ECO:0000256" key="6">
    <source>
        <dbReference type="SAM" id="MobiDB-lite"/>
    </source>
</evidence>
<evidence type="ECO:0000313" key="9">
    <source>
        <dbReference type="Proteomes" id="UP000261560"/>
    </source>
</evidence>
<reference evidence="8" key="1">
    <citation type="submission" date="2025-08" db="UniProtKB">
        <authorList>
            <consortium name="Ensembl"/>
        </authorList>
    </citation>
    <scope>IDENTIFICATION</scope>
</reference>
<feature type="compositionally biased region" description="Basic and acidic residues" evidence="6">
    <location>
        <begin position="56"/>
        <end position="86"/>
    </location>
</feature>
<feature type="region of interest" description="Disordered" evidence="6">
    <location>
        <begin position="1"/>
        <end position="293"/>
    </location>
</feature>
<dbReference type="GO" id="GO:0008270">
    <property type="term" value="F:zinc ion binding"/>
    <property type="evidence" value="ECO:0007669"/>
    <property type="project" value="UniProtKB-KW"/>
</dbReference>
<proteinExistence type="predicted"/>
<keyword evidence="5" id="KW-0539">Nucleus</keyword>
<evidence type="ECO:0000256" key="4">
    <source>
        <dbReference type="ARBA" id="ARBA00022833"/>
    </source>
</evidence>
<dbReference type="OMA" id="CSIVEET"/>
<comment type="subcellular location">
    <subcellularLocation>
        <location evidence="1">Nucleus</location>
    </subcellularLocation>
</comment>
<dbReference type="InterPro" id="IPR000690">
    <property type="entry name" value="Matrin/U1-C_Znf_C2H2"/>
</dbReference>
<keyword evidence="9" id="KW-1185">Reference proteome</keyword>
<dbReference type="GeneTree" id="ENSGT01120000272067"/>
<evidence type="ECO:0000256" key="3">
    <source>
        <dbReference type="ARBA" id="ARBA00022771"/>
    </source>
</evidence>
<feature type="compositionally biased region" description="Basic and acidic residues" evidence="6">
    <location>
        <begin position="33"/>
        <end position="45"/>
    </location>
</feature>
<dbReference type="GO" id="GO:0003676">
    <property type="term" value="F:nucleic acid binding"/>
    <property type="evidence" value="ECO:0007669"/>
    <property type="project" value="InterPro"/>
</dbReference>
<feature type="compositionally biased region" description="Basic and acidic residues" evidence="6">
    <location>
        <begin position="255"/>
        <end position="264"/>
    </location>
</feature>
<dbReference type="STRING" id="30732.ENSOMEP00000022457"/>
<accession>A0A3B3CX94</accession>
<dbReference type="Ensembl" id="ENSOMET00000014701.1">
    <property type="protein sequence ID" value="ENSOMEP00000022457.1"/>
    <property type="gene ID" value="ENSOMEG00000002013.1"/>
</dbReference>
<keyword evidence="4" id="KW-0862">Zinc</keyword>
<feature type="compositionally biased region" description="Basic and acidic residues" evidence="6">
    <location>
        <begin position="214"/>
        <end position="225"/>
    </location>
</feature>
<dbReference type="Proteomes" id="UP000261560">
    <property type="component" value="Unplaced"/>
</dbReference>
<dbReference type="PROSITE" id="PS50171">
    <property type="entry name" value="ZF_MATRIN"/>
    <property type="match status" value="1"/>
</dbReference>
<evidence type="ECO:0000256" key="1">
    <source>
        <dbReference type="ARBA" id="ARBA00004123"/>
    </source>
</evidence>
<name>A0A3B3CX94_ORYME</name>
<evidence type="ECO:0000259" key="7">
    <source>
        <dbReference type="PROSITE" id="PS50171"/>
    </source>
</evidence>
<dbReference type="GO" id="GO:0005634">
    <property type="term" value="C:nucleus"/>
    <property type="evidence" value="ECO:0007669"/>
    <property type="project" value="UniProtKB-SubCell"/>
</dbReference>
<feature type="compositionally biased region" description="Basic residues" evidence="6">
    <location>
        <begin position="102"/>
        <end position="117"/>
    </location>
</feature>
<dbReference type="PaxDb" id="30732-ENSOMEP00000022457"/>
<dbReference type="PANTHER" id="PTHR15491:SF9">
    <property type="entry name" value="CIP1-INTERACTING ZINC FINGER PROTEIN"/>
    <property type="match status" value="1"/>
</dbReference>